<name>K2G3E7_9BACT</name>
<gene>
    <name evidence="1" type="ORF">ACD_3C00002G0004</name>
</gene>
<comment type="caution">
    <text evidence="1">The sequence shown here is derived from an EMBL/GenBank/DDBJ whole genome shotgun (WGS) entry which is preliminary data.</text>
</comment>
<protein>
    <submittedName>
        <fullName evidence="1">Uncharacterized protein</fullName>
    </submittedName>
</protein>
<sequence>MNFFKKAEEILFTWNGSISYWEFGEVKKNMVKIAYSAFLGNKSEKKQLIIREKTTSYLGMSARYCYFDKDAVIRLRKICDDILQKMD</sequence>
<evidence type="ECO:0000313" key="1">
    <source>
        <dbReference type="EMBL" id="EKE28857.1"/>
    </source>
</evidence>
<organism evidence="1">
    <name type="scientific">uncultured bacterium</name>
    <name type="common">gcode 4</name>
    <dbReference type="NCBI Taxonomy" id="1234023"/>
    <lineage>
        <taxon>Bacteria</taxon>
        <taxon>environmental samples</taxon>
    </lineage>
</organism>
<accession>K2G3E7</accession>
<dbReference type="EMBL" id="AMFJ01000276">
    <property type="protein sequence ID" value="EKE28857.1"/>
    <property type="molecule type" value="Genomic_DNA"/>
</dbReference>
<reference evidence="1" key="1">
    <citation type="journal article" date="2012" name="Science">
        <title>Fermentation, hydrogen, and sulfur metabolism in multiple uncultivated bacterial phyla.</title>
        <authorList>
            <person name="Wrighton K.C."/>
            <person name="Thomas B.C."/>
            <person name="Sharon I."/>
            <person name="Miller C.S."/>
            <person name="Castelle C.J."/>
            <person name="VerBerkmoes N.C."/>
            <person name="Wilkins M.J."/>
            <person name="Hettich R.L."/>
            <person name="Lipton M.S."/>
            <person name="Williams K.H."/>
            <person name="Long P.E."/>
            <person name="Banfield J.F."/>
        </authorList>
    </citation>
    <scope>NUCLEOTIDE SEQUENCE [LARGE SCALE GENOMIC DNA]</scope>
</reference>
<dbReference type="AlphaFoldDB" id="K2G3E7"/>
<proteinExistence type="predicted"/>